<sequence>MDLNCDVGEGLSNDGLLMFYISSANIACGYHAGDEDTMKRTVARAVGHEVAIGAHPGFADKENFGRTEMHLSAEAIRELLSEQIFSLQTVAGTFGARIKHVKPHGALYNMSARDEQLAAIIAQTIYNIDPSLLLYGLSGSFSISEARKAGLQTVSEVFADRTYQSNGSLTPRSQPGALIETEEQSIQQVLQMINRQTVTSVSGEEVPIVAETICLHGDGDHAVRFAKKIFNTLKENNIEIKSF</sequence>
<name>A0ABW9ZXQ2_9BACT</name>
<evidence type="ECO:0000313" key="1">
    <source>
        <dbReference type="EMBL" id="NCI51948.1"/>
    </source>
</evidence>
<dbReference type="PANTHER" id="PTHR30292:SF0">
    <property type="entry name" value="5-OXOPROLINASE SUBUNIT A"/>
    <property type="match status" value="1"/>
</dbReference>
<dbReference type="NCBIfam" id="NF003814">
    <property type="entry name" value="PRK05406.1-3"/>
    <property type="match status" value="1"/>
</dbReference>
<dbReference type="RefSeq" id="WP_161820211.1">
    <property type="nucleotide sequence ID" value="NZ_JAACJS010000015.1"/>
</dbReference>
<dbReference type="SUPFAM" id="SSF88713">
    <property type="entry name" value="Glycoside hydrolase/deacetylase"/>
    <property type="match status" value="1"/>
</dbReference>
<dbReference type="InterPro" id="IPR011330">
    <property type="entry name" value="Glyco_hydro/deAcase_b/a-brl"/>
</dbReference>
<organism evidence="1 2">
    <name type="scientific">Sediminibacterium roseum</name>
    <dbReference type="NCBI Taxonomy" id="1978412"/>
    <lineage>
        <taxon>Bacteria</taxon>
        <taxon>Pseudomonadati</taxon>
        <taxon>Bacteroidota</taxon>
        <taxon>Chitinophagia</taxon>
        <taxon>Chitinophagales</taxon>
        <taxon>Chitinophagaceae</taxon>
        <taxon>Sediminibacterium</taxon>
    </lineage>
</organism>
<protein>
    <submittedName>
        <fullName evidence="1">LamB/YcsF family protein</fullName>
    </submittedName>
</protein>
<evidence type="ECO:0000313" key="2">
    <source>
        <dbReference type="Proteomes" id="UP000753802"/>
    </source>
</evidence>
<gene>
    <name evidence="1" type="ORF">GWC95_18635</name>
</gene>
<dbReference type="Proteomes" id="UP000753802">
    <property type="component" value="Unassembled WGS sequence"/>
</dbReference>
<proteinExistence type="predicted"/>
<dbReference type="PANTHER" id="PTHR30292">
    <property type="entry name" value="UNCHARACTERIZED PROTEIN YBGL-RELATED"/>
    <property type="match status" value="1"/>
</dbReference>
<accession>A0ABW9ZXQ2</accession>
<reference evidence="1 2" key="1">
    <citation type="submission" date="2020-01" db="EMBL/GenBank/DDBJ databases">
        <title>Genome analysis.</title>
        <authorList>
            <person name="Wu S."/>
            <person name="Wang G."/>
        </authorList>
    </citation>
    <scope>NUCLEOTIDE SEQUENCE [LARGE SCALE GENOMIC DNA]</scope>
    <source>
        <strain evidence="1 2">SYL130</strain>
    </source>
</reference>
<dbReference type="Pfam" id="PF03746">
    <property type="entry name" value="LamB_YcsF"/>
    <property type="match status" value="1"/>
</dbReference>
<dbReference type="NCBIfam" id="NF003816">
    <property type="entry name" value="PRK05406.1-5"/>
    <property type="match status" value="1"/>
</dbReference>
<dbReference type="InterPro" id="IPR005501">
    <property type="entry name" value="LamB/YcsF/PxpA-like"/>
</dbReference>
<keyword evidence="2" id="KW-1185">Reference proteome</keyword>
<dbReference type="EMBL" id="JAACJS010000015">
    <property type="protein sequence ID" value="NCI51948.1"/>
    <property type="molecule type" value="Genomic_DNA"/>
</dbReference>
<dbReference type="Gene3D" id="3.20.20.370">
    <property type="entry name" value="Glycoside hydrolase/deacetylase"/>
    <property type="match status" value="1"/>
</dbReference>
<comment type="caution">
    <text evidence="1">The sequence shown here is derived from an EMBL/GenBank/DDBJ whole genome shotgun (WGS) entry which is preliminary data.</text>
</comment>